<protein>
    <submittedName>
        <fullName evidence="2">Uncharacterized protein</fullName>
    </submittedName>
</protein>
<gene>
    <name evidence="2" type="ORF">TSAR_012920</name>
</gene>
<evidence type="ECO:0000313" key="3">
    <source>
        <dbReference type="Proteomes" id="UP000215335"/>
    </source>
</evidence>
<feature type="region of interest" description="Disordered" evidence="1">
    <location>
        <begin position="104"/>
        <end position="126"/>
    </location>
</feature>
<sequence>MDALELQAALVKLDPATTVTPIGSNVNLQQINFNANMDETDLTLQNAHNNAQQQQVTGSNNSVGRKASGNQNNPANQPLKCSIAEVRADKHHSKHLAKEKRYHHFHHHHHHTLHHKNRAVSWNNRL</sequence>
<dbReference type="OrthoDB" id="7634540at2759"/>
<dbReference type="EMBL" id="NNAY01000774">
    <property type="protein sequence ID" value="OXU26593.1"/>
    <property type="molecule type" value="Genomic_DNA"/>
</dbReference>
<keyword evidence="3" id="KW-1185">Reference proteome</keyword>
<proteinExistence type="predicted"/>
<dbReference type="Proteomes" id="UP000215335">
    <property type="component" value="Unassembled WGS sequence"/>
</dbReference>
<feature type="compositionally biased region" description="Basic residues" evidence="1">
    <location>
        <begin position="104"/>
        <end position="118"/>
    </location>
</feature>
<evidence type="ECO:0000313" key="2">
    <source>
        <dbReference type="EMBL" id="OXU26593.1"/>
    </source>
</evidence>
<organism evidence="2 3">
    <name type="scientific">Trichomalopsis sarcophagae</name>
    <dbReference type="NCBI Taxonomy" id="543379"/>
    <lineage>
        <taxon>Eukaryota</taxon>
        <taxon>Metazoa</taxon>
        <taxon>Ecdysozoa</taxon>
        <taxon>Arthropoda</taxon>
        <taxon>Hexapoda</taxon>
        <taxon>Insecta</taxon>
        <taxon>Pterygota</taxon>
        <taxon>Neoptera</taxon>
        <taxon>Endopterygota</taxon>
        <taxon>Hymenoptera</taxon>
        <taxon>Apocrita</taxon>
        <taxon>Proctotrupomorpha</taxon>
        <taxon>Chalcidoidea</taxon>
        <taxon>Pteromalidae</taxon>
        <taxon>Pteromalinae</taxon>
        <taxon>Trichomalopsis</taxon>
    </lineage>
</organism>
<reference evidence="2 3" key="1">
    <citation type="journal article" date="2017" name="Curr. Biol.">
        <title>The Evolution of Venom by Co-option of Single-Copy Genes.</title>
        <authorList>
            <person name="Martinson E.O."/>
            <person name="Mrinalini"/>
            <person name="Kelkar Y.D."/>
            <person name="Chang C.H."/>
            <person name="Werren J.H."/>
        </authorList>
    </citation>
    <scope>NUCLEOTIDE SEQUENCE [LARGE SCALE GENOMIC DNA]</scope>
    <source>
        <strain evidence="2 3">Alberta</strain>
        <tissue evidence="2">Whole body</tissue>
    </source>
</reference>
<evidence type="ECO:0000256" key="1">
    <source>
        <dbReference type="SAM" id="MobiDB-lite"/>
    </source>
</evidence>
<feature type="compositionally biased region" description="Polar residues" evidence="1">
    <location>
        <begin position="56"/>
        <end position="76"/>
    </location>
</feature>
<name>A0A232F821_9HYME</name>
<accession>A0A232F821</accession>
<comment type="caution">
    <text evidence="2">The sequence shown here is derived from an EMBL/GenBank/DDBJ whole genome shotgun (WGS) entry which is preliminary data.</text>
</comment>
<dbReference type="AlphaFoldDB" id="A0A232F821"/>
<feature type="region of interest" description="Disordered" evidence="1">
    <location>
        <begin position="50"/>
        <end position="79"/>
    </location>
</feature>